<dbReference type="InterPro" id="IPR036271">
    <property type="entry name" value="Tet_transcr_reg_TetR-rel_C_sf"/>
</dbReference>
<keyword evidence="8" id="KW-1185">Reference proteome</keyword>
<protein>
    <submittedName>
        <fullName evidence="7">Helix-turn-helix domain-containing protein</fullName>
    </submittedName>
</protein>
<reference evidence="7 8" key="1">
    <citation type="submission" date="2023-08" db="EMBL/GenBank/DDBJ databases">
        <authorList>
            <person name="Girao M."/>
            <person name="Carvalho M.F."/>
        </authorList>
    </citation>
    <scope>NUCLEOTIDE SEQUENCE [LARGE SCALE GENOMIC DNA]</scope>
    <source>
        <strain evidence="7 8">CC-R104</strain>
    </source>
</reference>
<dbReference type="PANTHER" id="PTHR30055">
    <property type="entry name" value="HTH-TYPE TRANSCRIPTIONAL REGULATOR RUTR"/>
    <property type="match status" value="1"/>
</dbReference>
<dbReference type="PRINTS" id="PR00455">
    <property type="entry name" value="HTHTETR"/>
</dbReference>
<keyword evidence="1" id="KW-0805">Transcription regulation</keyword>
<gene>
    <name evidence="7" type="ORF">Q8814_09495</name>
</gene>
<feature type="compositionally biased region" description="Basic and acidic residues" evidence="5">
    <location>
        <begin position="222"/>
        <end position="238"/>
    </location>
</feature>
<comment type="caution">
    <text evidence="7">The sequence shown here is derived from an EMBL/GenBank/DDBJ whole genome shotgun (WGS) entry which is preliminary data.</text>
</comment>
<keyword evidence="3" id="KW-0804">Transcription</keyword>
<dbReference type="Pfam" id="PF00440">
    <property type="entry name" value="TetR_N"/>
    <property type="match status" value="1"/>
</dbReference>
<dbReference type="PANTHER" id="PTHR30055:SF234">
    <property type="entry name" value="HTH-TYPE TRANSCRIPTIONAL REGULATOR BETI"/>
    <property type="match status" value="1"/>
</dbReference>
<evidence type="ECO:0000256" key="4">
    <source>
        <dbReference type="PROSITE-ProRule" id="PRU00335"/>
    </source>
</evidence>
<proteinExistence type="predicted"/>
<organism evidence="7 8">
    <name type="scientific">Rhodococcus chondri</name>
    <dbReference type="NCBI Taxonomy" id="3065941"/>
    <lineage>
        <taxon>Bacteria</taxon>
        <taxon>Bacillati</taxon>
        <taxon>Actinomycetota</taxon>
        <taxon>Actinomycetes</taxon>
        <taxon>Mycobacteriales</taxon>
        <taxon>Nocardiaceae</taxon>
        <taxon>Rhodococcus</taxon>
    </lineage>
</organism>
<dbReference type="EMBL" id="JAUZMZ010000041">
    <property type="protein sequence ID" value="MEE2032338.1"/>
    <property type="molecule type" value="Genomic_DNA"/>
</dbReference>
<feature type="domain" description="HTH tetR-type" evidence="6">
    <location>
        <begin position="18"/>
        <end position="78"/>
    </location>
</feature>
<dbReference type="SUPFAM" id="SSF48498">
    <property type="entry name" value="Tetracyclin repressor-like, C-terminal domain"/>
    <property type="match status" value="1"/>
</dbReference>
<keyword evidence="2 4" id="KW-0238">DNA-binding</keyword>
<evidence type="ECO:0000256" key="5">
    <source>
        <dbReference type="SAM" id="MobiDB-lite"/>
    </source>
</evidence>
<dbReference type="PROSITE" id="PS50977">
    <property type="entry name" value="HTH_TETR_2"/>
    <property type="match status" value="1"/>
</dbReference>
<dbReference type="Gene3D" id="1.10.357.10">
    <property type="entry name" value="Tetracycline Repressor, domain 2"/>
    <property type="match status" value="1"/>
</dbReference>
<dbReference type="InterPro" id="IPR050109">
    <property type="entry name" value="HTH-type_TetR-like_transc_reg"/>
</dbReference>
<evidence type="ECO:0000259" key="6">
    <source>
        <dbReference type="PROSITE" id="PS50977"/>
    </source>
</evidence>
<dbReference type="RefSeq" id="WP_330151760.1">
    <property type="nucleotide sequence ID" value="NZ_JAUZMZ010000041.1"/>
</dbReference>
<sequence>MTAHPEAPAASDDDPRKVRSRARLLDAATTLLATGGADAVTIDAVTTRAGVGRATLYRHFANGPELVAAAFARLIPPAPAVPEHLCLRDQLVELLVAQARIIEEAPVPLAAMCWLGMGPSLDPANSPADSRTVDRPELQSLRSQLVERYRLSFDRVLRSDAARDDLGEFDCDFALVQLLGPIVFNRLVTLPPIDRRACEQIVDDFLVARRAAREANVTGLENRSRPGEAHMDATGESP</sequence>
<evidence type="ECO:0000256" key="2">
    <source>
        <dbReference type="ARBA" id="ARBA00023125"/>
    </source>
</evidence>
<feature type="region of interest" description="Disordered" evidence="5">
    <location>
        <begin position="217"/>
        <end position="238"/>
    </location>
</feature>
<dbReference type="InterPro" id="IPR009057">
    <property type="entry name" value="Homeodomain-like_sf"/>
</dbReference>
<dbReference type="Proteomes" id="UP001331936">
    <property type="component" value="Unassembled WGS sequence"/>
</dbReference>
<evidence type="ECO:0000256" key="1">
    <source>
        <dbReference type="ARBA" id="ARBA00023015"/>
    </source>
</evidence>
<evidence type="ECO:0000313" key="7">
    <source>
        <dbReference type="EMBL" id="MEE2032338.1"/>
    </source>
</evidence>
<accession>A0ABU7JQP4</accession>
<evidence type="ECO:0000313" key="8">
    <source>
        <dbReference type="Proteomes" id="UP001331936"/>
    </source>
</evidence>
<dbReference type="InterPro" id="IPR001647">
    <property type="entry name" value="HTH_TetR"/>
</dbReference>
<feature type="DNA-binding region" description="H-T-H motif" evidence="4">
    <location>
        <begin position="41"/>
        <end position="60"/>
    </location>
</feature>
<name>A0ABU7JQP4_9NOCA</name>
<evidence type="ECO:0000256" key="3">
    <source>
        <dbReference type="ARBA" id="ARBA00023163"/>
    </source>
</evidence>
<dbReference type="Gene3D" id="1.10.10.60">
    <property type="entry name" value="Homeodomain-like"/>
    <property type="match status" value="1"/>
</dbReference>
<dbReference type="SUPFAM" id="SSF46689">
    <property type="entry name" value="Homeodomain-like"/>
    <property type="match status" value="1"/>
</dbReference>